<sequence length="134" mass="15296">MAEVTAQQRQRQWWEGSSRDEQIEDSEAADDESLNSPARDSSSALFDGAPAERIEHIRNWDLSTFCWKSRLNEGFSALTDKDKEETVPSTETDRPTEAYHLDFTDYLCSIELNNDGGYKASVKAEKIKTQRTDQ</sequence>
<dbReference type="EMBL" id="KN834767">
    <property type="protein sequence ID" value="KIK62610.1"/>
    <property type="molecule type" value="Genomic_DNA"/>
</dbReference>
<name>A0A0D0BFH7_9AGAR</name>
<feature type="compositionally biased region" description="Acidic residues" evidence="1">
    <location>
        <begin position="22"/>
        <end position="33"/>
    </location>
</feature>
<dbReference type="AlphaFoldDB" id="A0A0D0BFH7"/>
<feature type="region of interest" description="Disordered" evidence="1">
    <location>
        <begin position="1"/>
        <end position="47"/>
    </location>
</feature>
<organism evidence="2 3">
    <name type="scientific">Collybiopsis luxurians FD-317 M1</name>
    <dbReference type="NCBI Taxonomy" id="944289"/>
    <lineage>
        <taxon>Eukaryota</taxon>
        <taxon>Fungi</taxon>
        <taxon>Dikarya</taxon>
        <taxon>Basidiomycota</taxon>
        <taxon>Agaricomycotina</taxon>
        <taxon>Agaricomycetes</taxon>
        <taxon>Agaricomycetidae</taxon>
        <taxon>Agaricales</taxon>
        <taxon>Marasmiineae</taxon>
        <taxon>Omphalotaceae</taxon>
        <taxon>Collybiopsis</taxon>
        <taxon>Collybiopsis luxurians</taxon>
    </lineage>
</organism>
<reference evidence="2 3" key="1">
    <citation type="submission" date="2014-04" db="EMBL/GenBank/DDBJ databases">
        <title>Evolutionary Origins and Diversification of the Mycorrhizal Mutualists.</title>
        <authorList>
            <consortium name="DOE Joint Genome Institute"/>
            <consortium name="Mycorrhizal Genomics Consortium"/>
            <person name="Kohler A."/>
            <person name="Kuo A."/>
            <person name="Nagy L.G."/>
            <person name="Floudas D."/>
            <person name="Copeland A."/>
            <person name="Barry K.W."/>
            <person name="Cichocki N."/>
            <person name="Veneault-Fourrey C."/>
            <person name="LaButti K."/>
            <person name="Lindquist E.A."/>
            <person name="Lipzen A."/>
            <person name="Lundell T."/>
            <person name="Morin E."/>
            <person name="Murat C."/>
            <person name="Riley R."/>
            <person name="Ohm R."/>
            <person name="Sun H."/>
            <person name="Tunlid A."/>
            <person name="Henrissat B."/>
            <person name="Grigoriev I.V."/>
            <person name="Hibbett D.S."/>
            <person name="Martin F."/>
        </authorList>
    </citation>
    <scope>NUCLEOTIDE SEQUENCE [LARGE SCALE GENOMIC DNA]</scope>
    <source>
        <strain evidence="2 3">FD-317 M1</strain>
    </source>
</reference>
<feature type="compositionally biased region" description="Polar residues" evidence="1">
    <location>
        <begin position="34"/>
        <end position="44"/>
    </location>
</feature>
<dbReference type="HOGENOM" id="CLU_1906947_0_0_1"/>
<proteinExistence type="predicted"/>
<evidence type="ECO:0000313" key="3">
    <source>
        <dbReference type="Proteomes" id="UP000053593"/>
    </source>
</evidence>
<keyword evidence="3" id="KW-1185">Reference proteome</keyword>
<evidence type="ECO:0000313" key="2">
    <source>
        <dbReference type="EMBL" id="KIK62610.1"/>
    </source>
</evidence>
<gene>
    <name evidence="2" type="ORF">GYMLUDRAFT_242756</name>
</gene>
<evidence type="ECO:0000256" key="1">
    <source>
        <dbReference type="SAM" id="MobiDB-lite"/>
    </source>
</evidence>
<dbReference type="Proteomes" id="UP000053593">
    <property type="component" value="Unassembled WGS sequence"/>
</dbReference>
<protein>
    <submittedName>
        <fullName evidence="2">Uncharacterized protein</fullName>
    </submittedName>
</protein>
<feature type="compositionally biased region" description="Polar residues" evidence="1">
    <location>
        <begin position="1"/>
        <end position="11"/>
    </location>
</feature>
<accession>A0A0D0BFH7</accession>